<name>A0ABU1DLA3_9HYPH</name>
<dbReference type="RefSeq" id="WP_309394599.1">
    <property type="nucleotide sequence ID" value="NZ_JADBEO010000063.1"/>
</dbReference>
<reference evidence="1" key="1">
    <citation type="submission" date="2020-10" db="EMBL/GenBank/DDBJ databases">
        <authorList>
            <person name="Abbas A."/>
            <person name="Razzaq R."/>
            <person name="Waqas M."/>
            <person name="Abbas N."/>
            <person name="Nielsen T.K."/>
            <person name="Hansen L.H."/>
            <person name="Hussain S."/>
            <person name="Shahid M."/>
        </authorList>
    </citation>
    <scope>NUCLEOTIDE SEQUENCE</scope>
    <source>
        <strain evidence="1">S14</strain>
    </source>
</reference>
<proteinExistence type="predicted"/>
<dbReference type="Proteomes" id="UP001181622">
    <property type="component" value="Unassembled WGS sequence"/>
</dbReference>
<accession>A0ABU1DLA3</accession>
<gene>
    <name evidence="1" type="ORF">IHQ68_18725</name>
</gene>
<protein>
    <submittedName>
        <fullName evidence="1">Uncharacterized protein</fullName>
    </submittedName>
</protein>
<sequence length="47" mass="5103">MISATISAISGSSFGAFFARAYQEVEAFFEEALIAVQRANKEEPFGL</sequence>
<keyword evidence="2" id="KW-1185">Reference proteome</keyword>
<comment type="caution">
    <text evidence="1">The sequence shown here is derived from an EMBL/GenBank/DDBJ whole genome shotgun (WGS) entry which is preliminary data.</text>
</comment>
<evidence type="ECO:0000313" key="1">
    <source>
        <dbReference type="EMBL" id="MDR4308660.1"/>
    </source>
</evidence>
<evidence type="ECO:0000313" key="2">
    <source>
        <dbReference type="Proteomes" id="UP001181622"/>
    </source>
</evidence>
<dbReference type="EMBL" id="JADBEO010000063">
    <property type="protein sequence ID" value="MDR4308660.1"/>
    <property type="molecule type" value="Genomic_DNA"/>
</dbReference>
<organism evidence="1 2">
    <name type="scientific">Chelatococcus sambhunathii</name>
    <dbReference type="NCBI Taxonomy" id="363953"/>
    <lineage>
        <taxon>Bacteria</taxon>
        <taxon>Pseudomonadati</taxon>
        <taxon>Pseudomonadota</taxon>
        <taxon>Alphaproteobacteria</taxon>
        <taxon>Hyphomicrobiales</taxon>
        <taxon>Chelatococcaceae</taxon>
        <taxon>Chelatococcus</taxon>
    </lineage>
</organism>